<reference evidence="3" key="1">
    <citation type="submission" date="2020-04" db="EMBL/GenBank/DDBJ databases">
        <title>Hybrid Assembly of Korean Phytophthora infestans isolates.</title>
        <authorList>
            <person name="Prokchorchik M."/>
            <person name="Lee Y."/>
            <person name="Seo J."/>
            <person name="Cho J.-H."/>
            <person name="Park Y.-E."/>
            <person name="Jang D.-C."/>
            <person name="Im J.-S."/>
            <person name="Choi J.-G."/>
            <person name="Park H.-J."/>
            <person name="Lee G.-B."/>
            <person name="Lee Y.-G."/>
            <person name="Hong S.-Y."/>
            <person name="Cho K."/>
            <person name="Sohn K.H."/>
        </authorList>
    </citation>
    <scope>NUCLEOTIDE SEQUENCE</scope>
    <source>
        <strain evidence="3">KR_1_A1</strain>
        <strain evidence="4">KR_2_A2</strain>
    </source>
</reference>
<comment type="caution">
    <text evidence="3">The sequence shown here is derived from an EMBL/GenBank/DDBJ whole genome shotgun (WGS) entry which is preliminary data.</text>
</comment>
<keyword evidence="1" id="KW-0732">Signal</keyword>
<sequence length="653" mass="70286">MKVQAIAFVSSVLVAVAFGSVAPWEQYIQSPASRDIAPVSIYGSSGNVNVSDLTARLSGNGSTVTNDFGQQVAGFITLQFAPAAPDSTYTFGREFARGSFRYLTLSTSSSAPIEITGVSTHFTAAPATDDDKLREYSGYFYRDDELLNRIWYAGAYTVQICTIASNESRANPPTITKYGWFSNATIQNVTSGAEVYVDGTKRDRTPWPGDFGVATLSKMVTLNDDNLLSVRHAINSLYAIQNTTNGQFAYAGTPIAPRVQLAGINSDTYHLWTLISIVDYAILTADTEFLKSHWDRALFGFEFNLGNVDSSDMLLNVTGVFDWGRVGQGGKNIAASSLLYHALYSYADMAKHLGYEVPSYSGTTFGDLAGAVKTAVNINLWDDSVGLFRDNTTAAGAELHPQDGNSLAVRYNLTQSSEQATTVSENLAARWNKYGAVSPEGLGSILPFITSLEVEAHLRATPGDASHALAIIRRQWGYMLDTFSNSTTIEAYYETGELMYPFYGLELGAYISHAHAWSTGPTASLTLHVGGLSPVTDAGKTWEFVPHAAGAGIGELHTGYSLATGDFSVKWTTKDEDSFFQANFETPKNTTGSISVPTFGKALDTIEISINGNTVWANGESSWTGFGAAVASSDFVTVSQVPFGGWLSIVAKD</sequence>
<protein>
    <submittedName>
        <fullName evidence="3">Putative bacterial alpha-L-rhamnosidase</fullName>
    </submittedName>
</protein>
<dbReference type="PANTHER" id="PTHR34987:SF6">
    <property type="entry name" value="ALPHA-L-RHAMNOSIDASE SIX-HAIRPIN GLYCOSIDASE DOMAIN-CONTAINING PROTEIN"/>
    <property type="match status" value="1"/>
</dbReference>
<dbReference type="EMBL" id="JAACNO010002350">
    <property type="protein sequence ID" value="KAF4133988.1"/>
    <property type="molecule type" value="Genomic_DNA"/>
</dbReference>
<organism evidence="3 5">
    <name type="scientific">Phytophthora infestans</name>
    <name type="common">Potato late blight agent</name>
    <name type="synonym">Botrytis infestans</name>
    <dbReference type="NCBI Taxonomy" id="4787"/>
    <lineage>
        <taxon>Eukaryota</taxon>
        <taxon>Sar</taxon>
        <taxon>Stramenopiles</taxon>
        <taxon>Oomycota</taxon>
        <taxon>Peronosporomycetes</taxon>
        <taxon>Peronosporales</taxon>
        <taxon>Peronosporaceae</taxon>
        <taxon>Phytophthora</taxon>
    </lineage>
</organism>
<dbReference type="EMBL" id="WSZM01000536">
    <property type="protein sequence ID" value="KAF4031819.1"/>
    <property type="molecule type" value="Genomic_DNA"/>
</dbReference>
<evidence type="ECO:0000313" key="4">
    <source>
        <dbReference type="EMBL" id="KAF4133988.1"/>
    </source>
</evidence>
<accession>A0A833VWL1</accession>
<feature type="signal peptide" evidence="1">
    <location>
        <begin position="1"/>
        <end position="19"/>
    </location>
</feature>
<dbReference type="GO" id="GO:0005975">
    <property type="term" value="P:carbohydrate metabolic process"/>
    <property type="evidence" value="ECO:0007669"/>
    <property type="project" value="InterPro"/>
</dbReference>
<name>A0A833VWL1_PHYIN</name>
<dbReference type="Proteomes" id="UP000704712">
    <property type="component" value="Unassembled WGS sequence"/>
</dbReference>
<dbReference type="InterPro" id="IPR008928">
    <property type="entry name" value="6-hairpin_glycosidase_sf"/>
</dbReference>
<dbReference type="PANTHER" id="PTHR34987">
    <property type="entry name" value="C, PUTATIVE (AFU_ORTHOLOGUE AFUA_3G02880)-RELATED"/>
    <property type="match status" value="1"/>
</dbReference>
<dbReference type="Gene3D" id="1.50.10.10">
    <property type="match status" value="1"/>
</dbReference>
<dbReference type="AlphaFoldDB" id="A0A833VWL1"/>
<evidence type="ECO:0000313" key="3">
    <source>
        <dbReference type="EMBL" id="KAF4031819.1"/>
    </source>
</evidence>
<gene>
    <name evidence="3" type="ORF">GN244_ATG16334</name>
    <name evidence="4" type="ORF">GN958_ATG16833</name>
</gene>
<feature type="chain" id="PRO_5036417824" evidence="1">
    <location>
        <begin position="20"/>
        <end position="653"/>
    </location>
</feature>
<feature type="domain" description="Alpha-L-rhamnosidase six-hairpin glycosidase" evidence="2">
    <location>
        <begin position="193"/>
        <end position="443"/>
    </location>
</feature>
<dbReference type="InterPro" id="IPR012341">
    <property type="entry name" value="6hp_glycosidase-like_sf"/>
</dbReference>
<evidence type="ECO:0000256" key="1">
    <source>
        <dbReference type="SAM" id="SignalP"/>
    </source>
</evidence>
<dbReference type="SUPFAM" id="SSF48208">
    <property type="entry name" value="Six-hairpin glycosidases"/>
    <property type="match status" value="1"/>
</dbReference>
<dbReference type="Proteomes" id="UP000602510">
    <property type="component" value="Unassembled WGS sequence"/>
</dbReference>
<evidence type="ECO:0000313" key="5">
    <source>
        <dbReference type="Proteomes" id="UP000602510"/>
    </source>
</evidence>
<evidence type="ECO:0000259" key="2">
    <source>
        <dbReference type="Pfam" id="PF17389"/>
    </source>
</evidence>
<dbReference type="InterPro" id="IPR035396">
    <property type="entry name" value="Bac_rhamnosid6H"/>
</dbReference>
<dbReference type="Gene3D" id="2.60.420.10">
    <property type="entry name" value="Maltose phosphorylase, domain 3"/>
    <property type="match status" value="1"/>
</dbReference>
<proteinExistence type="predicted"/>
<keyword evidence="5" id="KW-1185">Reference proteome</keyword>
<dbReference type="Pfam" id="PF17389">
    <property type="entry name" value="Bac_rhamnosid6H"/>
    <property type="match status" value="1"/>
</dbReference>